<dbReference type="InterPro" id="IPR049945">
    <property type="entry name" value="AAA_22"/>
</dbReference>
<dbReference type="SMART" id="SM00382">
    <property type="entry name" value="AAA"/>
    <property type="match status" value="1"/>
</dbReference>
<dbReference type="Gene3D" id="3.90.70.10">
    <property type="entry name" value="Cysteine proteinases"/>
    <property type="match status" value="1"/>
</dbReference>
<gene>
    <name evidence="3" type="ORF">DFQ15_11335</name>
</gene>
<dbReference type="RefSeq" id="WP_110465831.1">
    <property type="nucleotide sequence ID" value="NZ_JAMOFZ010000013.1"/>
</dbReference>
<keyword evidence="1" id="KW-0812">Transmembrane</keyword>
<dbReference type="SUPFAM" id="SSF52540">
    <property type="entry name" value="P-loop containing nucleoside triphosphate hydrolases"/>
    <property type="match status" value="1"/>
</dbReference>
<evidence type="ECO:0000313" key="3">
    <source>
        <dbReference type="EMBL" id="PYE76347.1"/>
    </source>
</evidence>
<evidence type="ECO:0000259" key="2">
    <source>
        <dbReference type="SMART" id="SM00382"/>
    </source>
</evidence>
<dbReference type="InterPro" id="IPR052026">
    <property type="entry name" value="ExeA_AAA_ATPase_DNA-bind"/>
</dbReference>
<dbReference type="InterPro" id="IPR003593">
    <property type="entry name" value="AAA+_ATPase"/>
</dbReference>
<dbReference type="AlphaFoldDB" id="A0A318SFR0"/>
<dbReference type="SUPFAM" id="SSF47090">
    <property type="entry name" value="PGBD-like"/>
    <property type="match status" value="1"/>
</dbReference>
<dbReference type="PANTHER" id="PTHR35894">
    <property type="entry name" value="GENERAL SECRETION PATHWAY PROTEIN A-RELATED"/>
    <property type="match status" value="1"/>
</dbReference>
<reference evidence="3 4" key="1">
    <citation type="submission" date="2018-06" db="EMBL/GenBank/DDBJ databases">
        <title>Genomic Encyclopedia of Type Strains, Phase III (KMG-III): the genomes of soil and plant-associated and newly described type strains.</title>
        <authorList>
            <person name="Whitman W."/>
        </authorList>
    </citation>
    <scope>NUCLEOTIDE SEQUENCE [LARGE SCALE GENOMIC DNA]</scope>
    <source>
        <strain evidence="3 4">CECT 7646</strain>
    </source>
</reference>
<dbReference type="EMBL" id="QJTC01000013">
    <property type="protein sequence ID" value="PYE76347.1"/>
    <property type="molecule type" value="Genomic_DNA"/>
</dbReference>
<comment type="caution">
    <text evidence="3">The sequence shown here is derived from an EMBL/GenBank/DDBJ whole genome shotgun (WGS) entry which is preliminary data.</text>
</comment>
<keyword evidence="1" id="KW-0472">Membrane</keyword>
<dbReference type="InterPro" id="IPR036365">
    <property type="entry name" value="PGBD-like_sf"/>
</dbReference>
<accession>A0A318SFR0</accession>
<dbReference type="InterPro" id="IPR027417">
    <property type="entry name" value="P-loop_NTPase"/>
</dbReference>
<organism evidence="3 4">
    <name type="scientific">Xylophilus ampelinus</name>
    <dbReference type="NCBI Taxonomy" id="54067"/>
    <lineage>
        <taxon>Bacteria</taxon>
        <taxon>Pseudomonadati</taxon>
        <taxon>Pseudomonadota</taxon>
        <taxon>Betaproteobacteria</taxon>
        <taxon>Burkholderiales</taxon>
        <taxon>Xylophilus</taxon>
    </lineage>
</organism>
<dbReference type="Gene3D" id="3.40.50.300">
    <property type="entry name" value="P-loop containing nucleotide triphosphate hydrolases"/>
    <property type="match status" value="1"/>
</dbReference>
<keyword evidence="4" id="KW-1185">Reference proteome</keyword>
<name>A0A318SFR0_9BURK</name>
<evidence type="ECO:0000313" key="4">
    <source>
        <dbReference type="Proteomes" id="UP000247540"/>
    </source>
</evidence>
<dbReference type="CDD" id="cd00009">
    <property type="entry name" value="AAA"/>
    <property type="match status" value="1"/>
</dbReference>
<keyword evidence="1" id="KW-1133">Transmembrane helix</keyword>
<feature type="transmembrane region" description="Helical" evidence="1">
    <location>
        <begin position="310"/>
        <end position="333"/>
    </location>
</feature>
<protein>
    <submittedName>
        <fullName evidence="3">Type II secretion system protein A</fullName>
    </submittedName>
</protein>
<sequence length="631" mass="64510">MYASFFGLRQDPFSIAPDPRYLYMSERHREALAHLLYGVGSGGGFVLLTGEIGTGKTTVCRCFLEQIPATCNVAYIFNPKLTVGELLQSVCSEFGIATRPAGPGGETVKDYIDPLNVYLLAAHAQGRSSVLIIDEAQNLSADVLEQLRLLTNLETNERKLLQIVLIGQPELRGMLARPALEQLAQRVIARYHLDALTPVETQHYIAHRLGVAGLQGPMPFDRGALRRIHAAARGVPRRINLLCDRALLGGYATGARVVTARIVDKAAREVFFQPTGRTPAAPRPAAVPAAAPAAGAPAAPRAPAAARSALAGPAVVAAVVLLCVGIAGGWYLARRTPVAGAVAGAGTAVVPGAGSAVAATGSAAQGGATSGAKVGLGTPASAVPASPLSAATGVAATASAPSAADTGTAGNGSTAATSAAAADGASFDLRAALPGLPRDEDAALRALAAGWGVPADGLAAGAACPALAREGLPCFRSSRTGLNLVRQIDRPGLLTLVGDDGRTSVVPLAGLDAQHATLVVDGAPRRVPLAELARWWRGDFTTLWRIPPGATPAQAEAATGPAGAWLDAQLTALQPDGAAANDDVPAAERRARIYRFQLAQGLKPDGVAGPLTFMLLNRAAGVAEPRLTPGT</sequence>
<dbReference type="PANTHER" id="PTHR35894:SF1">
    <property type="entry name" value="PHOSPHORIBULOKINASE _ URIDINE KINASE FAMILY"/>
    <property type="match status" value="1"/>
</dbReference>
<dbReference type="Proteomes" id="UP000247540">
    <property type="component" value="Unassembled WGS sequence"/>
</dbReference>
<proteinExistence type="predicted"/>
<dbReference type="Pfam" id="PF13401">
    <property type="entry name" value="AAA_22"/>
    <property type="match status" value="1"/>
</dbReference>
<dbReference type="GO" id="GO:0016887">
    <property type="term" value="F:ATP hydrolysis activity"/>
    <property type="evidence" value="ECO:0007669"/>
    <property type="project" value="InterPro"/>
</dbReference>
<dbReference type="OrthoDB" id="9783370at2"/>
<feature type="domain" description="AAA+ ATPase" evidence="2">
    <location>
        <begin position="42"/>
        <end position="190"/>
    </location>
</feature>
<evidence type="ECO:0000256" key="1">
    <source>
        <dbReference type="SAM" id="Phobius"/>
    </source>
</evidence>